<dbReference type="AlphaFoldDB" id="A0A6N6M6R2"/>
<protein>
    <submittedName>
        <fullName evidence="1">CPXCG motif-containing cysteine-rich protein</fullName>
    </submittedName>
</protein>
<dbReference type="Pfam" id="PF14255">
    <property type="entry name" value="Zn_ribbon_21"/>
    <property type="match status" value="1"/>
</dbReference>
<dbReference type="InterPro" id="IPR025990">
    <property type="entry name" value="zinc_ribbon_bacterial"/>
</dbReference>
<sequence>MIEHEFTCPYCLTDVSILIDAGASNQNFIEDCERCCNPIEFDVTIVGNQVVEFNYQPIGQ</sequence>
<proteinExistence type="predicted"/>
<dbReference type="EMBL" id="WACR01000002">
    <property type="protein sequence ID" value="KAB1065488.1"/>
    <property type="molecule type" value="Genomic_DNA"/>
</dbReference>
<dbReference type="Proteomes" id="UP000435357">
    <property type="component" value="Unassembled WGS sequence"/>
</dbReference>
<organism evidence="1 2">
    <name type="scientific">Salibacter halophilus</name>
    <dbReference type="NCBI Taxonomy" id="1803916"/>
    <lineage>
        <taxon>Bacteria</taxon>
        <taxon>Pseudomonadati</taxon>
        <taxon>Bacteroidota</taxon>
        <taxon>Flavobacteriia</taxon>
        <taxon>Flavobacteriales</taxon>
        <taxon>Salibacteraceae</taxon>
        <taxon>Salibacter</taxon>
    </lineage>
</organism>
<accession>A0A6N6M6R2</accession>
<dbReference type="RefSeq" id="WP_151166312.1">
    <property type="nucleotide sequence ID" value="NZ_WACR01000002.1"/>
</dbReference>
<gene>
    <name evidence="1" type="ORF">F3059_02210</name>
</gene>
<comment type="caution">
    <text evidence="1">The sequence shown here is derived from an EMBL/GenBank/DDBJ whole genome shotgun (WGS) entry which is preliminary data.</text>
</comment>
<keyword evidence="2" id="KW-1185">Reference proteome</keyword>
<evidence type="ECO:0000313" key="1">
    <source>
        <dbReference type="EMBL" id="KAB1065488.1"/>
    </source>
</evidence>
<evidence type="ECO:0000313" key="2">
    <source>
        <dbReference type="Proteomes" id="UP000435357"/>
    </source>
</evidence>
<dbReference type="SUPFAM" id="SSF57783">
    <property type="entry name" value="Zinc beta-ribbon"/>
    <property type="match status" value="1"/>
</dbReference>
<dbReference type="OrthoDB" id="9814566at2"/>
<name>A0A6N6M6R2_9FLAO</name>
<reference evidence="1 2" key="1">
    <citation type="submission" date="2019-09" db="EMBL/GenBank/DDBJ databases">
        <title>Genomes of Cryomorphaceae.</title>
        <authorList>
            <person name="Bowman J.P."/>
        </authorList>
    </citation>
    <scope>NUCLEOTIDE SEQUENCE [LARGE SCALE GENOMIC DNA]</scope>
    <source>
        <strain evidence="1 2">KCTC 52047</strain>
    </source>
</reference>